<dbReference type="OrthoDB" id="4826692at2"/>
<evidence type="ECO:0000313" key="2">
    <source>
        <dbReference type="Proteomes" id="UP000321484"/>
    </source>
</evidence>
<name>A0A511Z152_9CELL</name>
<proteinExistence type="predicted"/>
<dbReference type="AlphaFoldDB" id="A0A511Z152"/>
<protein>
    <submittedName>
        <fullName evidence="1">Uncharacterized protein</fullName>
    </submittedName>
</protein>
<reference evidence="1 2" key="1">
    <citation type="submission" date="2019-07" db="EMBL/GenBank/DDBJ databases">
        <title>Whole genome shotgun sequence of Actinotalea fermentans NBRC 105374.</title>
        <authorList>
            <person name="Hosoyama A."/>
            <person name="Uohara A."/>
            <person name="Ohji S."/>
            <person name="Ichikawa N."/>
        </authorList>
    </citation>
    <scope>NUCLEOTIDE SEQUENCE [LARGE SCALE GENOMIC DNA]</scope>
    <source>
        <strain evidence="1 2">NBRC 105374</strain>
    </source>
</reference>
<dbReference type="Proteomes" id="UP000321484">
    <property type="component" value="Unassembled WGS sequence"/>
</dbReference>
<organism evidence="1 2">
    <name type="scientific">Actinotalea fermentans</name>
    <dbReference type="NCBI Taxonomy" id="43671"/>
    <lineage>
        <taxon>Bacteria</taxon>
        <taxon>Bacillati</taxon>
        <taxon>Actinomycetota</taxon>
        <taxon>Actinomycetes</taxon>
        <taxon>Micrococcales</taxon>
        <taxon>Cellulomonadaceae</taxon>
        <taxon>Actinotalea</taxon>
    </lineage>
</organism>
<comment type="caution">
    <text evidence="1">The sequence shown here is derived from an EMBL/GenBank/DDBJ whole genome shotgun (WGS) entry which is preliminary data.</text>
</comment>
<keyword evidence="2" id="KW-1185">Reference proteome</keyword>
<evidence type="ECO:0000313" key="1">
    <source>
        <dbReference type="EMBL" id="GEN81191.1"/>
    </source>
</evidence>
<gene>
    <name evidence="1" type="ORF">AFE02nite_29250</name>
</gene>
<sequence>MATTPEFDAFGPWIDEVRTADQVPPLYRAHPIDLEAARVVLKVPRPIERRNATPAMHLYDHLLVAGPDVLTVLSREGDTYRERTVPYDRVGASQLSVSLLDGRLRLLDATPGTGGELLSLGFNGVSLGTVEQLVDLIVAQALARGRTTPDAPAPPGAPVGAWSVAGPDVALVVAYRELVERNPGLVRLADHARVPVGRLSTSWTARLLDRWWPATVHAAVVAYAPGRVEVLHRRELVSQGSKPTHSIARTTLLTSAVTAVTLTAHPTFAGALNCRVSVGDAVVPLVLPEGAPTVRALREALALG</sequence>
<dbReference type="EMBL" id="BJYK01000009">
    <property type="protein sequence ID" value="GEN81191.1"/>
    <property type="molecule type" value="Genomic_DNA"/>
</dbReference>
<accession>A0A511Z152</accession>
<dbReference type="RefSeq" id="WP_146819894.1">
    <property type="nucleotide sequence ID" value="NZ_BJYK01000009.1"/>
</dbReference>